<keyword evidence="5" id="KW-0804">Transcription</keyword>
<evidence type="ECO:0000256" key="2">
    <source>
        <dbReference type="ARBA" id="ARBA00022833"/>
    </source>
</evidence>
<keyword evidence="3" id="KW-0805">Transcription regulation</keyword>
<dbReference type="GO" id="GO:0006351">
    <property type="term" value="P:DNA-templated transcription"/>
    <property type="evidence" value="ECO:0007669"/>
    <property type="project" value="InterPro"/>
</dbReference>
<dbReference type="PANTHER" id="PTHR31313:SF78">
    <property type="entry name" value="TRANSCRIPTION FACTOR DOMAIN-CONTAINING PROTEIN"/>
    <property type="match status" value="1"/>
</dbReference>
<evidence type="ECO:0000259" key="8">
    <source>
        <dbReference type="SMART" id="SM00906"/>
    </source>
</evidence>
<dbReference type="CDD" id="cd12148">
    <property type="entry name" value="fungal_TF_MHR"/>
    <property type="match status" value="1"/>
</dbReference>
<evidence type="ECO:0000256" key="4">
    <source>
        <dbReference type="ARBA" id="ARBA00023125"/>
    </source>
</evidence>
<sequence>MYTSGDSYYGDYTATMDALGHLSVNENQDIRYHDKSAGLHLLAHSVRNDDAQTQENGIWKFRSPKSDPTSSESNAEPYIPIHWPPSVVQDHLIHLYFTYVHPFYPVVHKSSFLGLYNARKFMYVAYDKSSTLFLKGFFSPIDSPKSRYAKSIQGISDLLLLSMFAFAARYSDDEMRAQPSVSTLHDQVASGGRLYAEDARKVLNTVYQHSRPSTCQALLLMGVREFGVGSTEQGWLFVGMACRMAVDLGMNHNADEWKDSRGEFLFSIPDRQARRQIWASCCIADKLSSIWQGRPVMFRECDYNVNFPTVVEAEEMVTWQPYPPNALGTDFKPEPGRIMSNFREQCKLSLIMSEIMTKIYPVQPTPNTPKRAELEHLETRLHHWLFELPDHLRYREAGGRVMPLPHILALHIEYQFAVLLLHRAFIPNWNDSPASSTNPGLEADALPMKSFDICQGAAAQISSTMSAFEEHYGLSRCPPLFIVFLQGAAIMHIVTLMRRPGNTQGTVGLMRCIDAAKAMETTWPCAIDVRRLLQGSRVQLDDVTAWESSKPSSSRPGKRAADDAFGMDGSTDVLQQDIFEMMAPRDQPHMQTPTTHTDDTPDGGTPYYAQALGVPVSMPVQSPNAFYSGFEWWPQSMLNMQQYGQAEGLRFYPSGNEQQQDQMSGYPAPQGPFTFDDGQLSSNFTDHVAGDDEPSGSQSHLHHSDQ</sequence>
<evidence type="ECO:0000256" key="7">
    <source>
        <dbReference type="SAM" id="MobiDB-lite"/>
    </source>
</evidence>
<dbReference type="EMBL" id="SGPM01000010">
    <property type="protein sequence ID" value="THH33158.1"/>
    <property type="molecule type" value="Genomic_DNA"/>
</dbReference>
<evidence type="ECO:0000256" key="6">
    <source>
        <dbReference type="ARBA" id="ARBA00023242"/>
    </source>
</evidence>
<evidence type="ECO:0000256" key="5">
    <source>
        <dbReference type="ARBA" id="ARBA00023163"/>
    </source>
</evidence>
<evidence type="ECO:0000256" key="3">
    <source>
        <dbReference type="ARBA" id="ARBA00023015"/>
    </source>
</evidence>
<protein>
    <recommendedName>
        <fullName evidence="8">Xylanolytic transcriptional activator regulatory domain-containing protein</fullName>
    </recommendedName>
</protein>
<reference evidence="9 10" key="1">
    <citation type="submission" date="2019-02" db="EMBL/GenBank/DDBJ databases">
        <title>Genome sequencing of the rare red list fungi Antrodiella citrinella (Flaviporus citrinellus).</title>
        <authorList>
            <person name="Buettner E."/>
            <person name="Kellner H."/>
        </authorList>
    </citation>
    <scope>NUCLEOTIDE SEQUENCE [LARGE SCALE GENOMIC DNA]</scope>
    <source>
        <strain evidence="9 10">DSM 108506</strain>
    </source>
</reference>
<dbReference type="OrthoDB" id="2123952at2759"/>
<name>A0A4S4N5F3_9APHY</name>
<dbReference type="GO" id="GO:0003677">
    <property type="term" value="F:DNA binding"/>
    <property type="evidence" value="ECO:0007669"/>
    <property type="project" value="UniProtKB-KW"/>
</dbReference>
<dbReference type="PANTHER" id="PTHR31313">
    <property type="entry name" value="TY1 ENHANCER ACTIVATOR"/>
    <property type="match status" value="1"/>
</dbReference>
<dbReference type="InterPro" id="IPR051615">
    <property type="entry name" value="Transcr_Regulatory_Elem"/>
</dbReference>
<keyword evidence="1" id="KW-0479">Metal-binding</keyword>
<comment type="caution">
    <text evidence="9">The sequence shown here is derived from an EMBL/GenBank/DDBJ whole genome shotgun (WGS) entry which is preliminary data.</text>
</comment>
<dbReference type="InterPro" id="IPR007219">
    <property type="entry name" value="XnlR_reg_dom"/>
</dbReference>
<dbReference type="Pfam" id="PF04082">
    <property type="entry name" value="Fungal_trans"/>
    <property type="match status" value="1"/>
</dbReference>
<evidence type="ECO:0000256" key="1">
    <source>
        <dbReference type="ARBA" id="ARBA00022723"/>
    </source>
</evidence>
<dbReference type="Proteomes" id="UP000308730">
    <property type="component" value="Unassembled WGS sequence"/>
</dbReference>
<keyword evidence="4" id="KW-0238">DNA-binding</keyword>
<dbReference type="AlphaFoldDB" id="A0A4S4N5F3"/>
<dbReference type="GO" id="GO:0008270">
    <property type="term" value="F:zinc ion binding"/>
    <property type="evidence" value="ECO:0007669"/>
    <property type="project" value="InterPro"/>
</dbReference>
<feature type="region of interest" description="Disordered" evidence="7">
    <location>
        <begin position="655"/>
        <end position="706"/>
    </location>
</feature>
<feature type="region of interest" description="Disordered" evidence="7">
    <location>
        <begin position="585"/>
        <end position="608"/>
    </location>
</feature>
<dbReference type="SMART" id="SM00906">
    <property type="entry name" value="Fungal_trans"/>
    <property type="match status" value="1"/>
</dbReference>
<accession>A0A4S4N5F3</accession>
<proteinExistence type="predicted"/>
<evidence type="ECO:0000313" key="10">
    <source>
        <dbReference type="Proteomes" id="UP000308730"/>
    </source>
</evidence>
<evidence type="ECO:0000313" key="9">
    <source>
        <dbReference type="EMBL" id="THH33158.1"/>
    </source>
</evidence>
<organism evidence="9 10">
    <name type="scientific">Antrodiella citrinella</name>
    <dbReference type="NCBI Taxonomy" id="2447956"/>
    <lineage>
        <taxon>Eukaryota</taxon>
        <taxon>Fungi</taxon>
        <taxon>Dikarya</taxon>
        <taxon>Basidiomycota</taxon>
        <taxon>Agaricomycotina</taxon>
        <taxon>Agaricomycetes</taxon>
        <taxon>Polyporales</taxon>
        <taxon>Steccherinaceae</taxon>
        <taxon>Antrodiella</taxon>
    </lineage>
</organism>
<keyword evidence="2" id="KW-0862">Zinc</keyword>
<gene>
    <name evidence="9" type="ORF">EUX98_g1067</name>
</gene>
<feature type="region of interest" description="Disordered" evidence="7">
    <location>
        <begin position="544"/>
        <end position="568"/>
    </location>
</feature>
<feature type="domain" description="Xylanolytic transcriptional activator regulatory" evidence="8">
    <location>
        <begin position="234"/>
        <end position="314"/>
    </location>
</feature>
<keyword evidence="6" id="KW-0539">Nucleus</keyword>
<keyword evidence="10" id="KW-1185">Reference proteome</keyword>